<feature type="signal peptide" evidence="3">
    <location>
        <begin position="1"/>
        <end position="22"/>
    </location>
</feature>
<keyword evidence="2" id="KW-0812">Transmembrane</keyword>
<accession>A0AAU8MNW6</accession>
<dbReference type="Pfam" id="PF14257">
    <property type="entry name" value="DUF4349"/>
    <property type="match status" value="1"/>
</dbReference>
<keyword evidence="2" id="KW-1133">Transmembrane helix</keyword>
<dbReference type="InterPro" id="IPR025645">
    <property type="entry name" value="DUF4349"/>
</dbReference>
<keyword evidence="1" id="KW-0175">Coiled coil</keyword>
<name>A0AAU8MNW6_9GAMM</name>
<keyword evidence="3" id="KW-0732">Signal</keyword>
<dbReference type="EMBL" id="CP159925">
    <property type="protein sequence ID" value="XCO73335.1"/>
    <property type="molecule type" value="Genomic_DNA"/>
</dbReference>
<sequence>MAYGFAKRLLAAALVAGTLAGAAGCAKHNSEAAADGVAASVAAPAAPPAEGGSADKADLGVLLAYEHRVQVRLPGERIATQAQAVQAACNAGKFGACAVLEMSQSGGDFPSAMLQVRVVPAGVEPLVALAGKGEEIGDRSIQADDLATAVRDNAMLRDRLQKEHARLLEFQQRQDLKIADVLTLSSRIAELEAQLQAAQQEAAQQQRRISTQLVTFDFETTRSQASRSEIGEAFRDFGGIVAAVVAFLIRAVAVLLPLTLALLPLLWLLRRYLRKRRQARGG</sequence>
<organism evidence="5">
    <name type="scientific">Lysobacter firmicutimachus</name>
    <dbReference type="NCBI Taxonomy" id="1792846"/>
    <lineage>
        <taxon>Bacteria</taxon>
        <taxon>Pseudomonadati</taxon>
        <taxon>Pseudomonadota</taxon>
        <taxon>Gammaproteobacteria</taxon>
        <taxon>Lysobacterales</taxon>
        <taxon>Lysobacteraceae</taxon>
        <taxon>Lysobacter</taxon>
    </lineage>
</organism>
<evidence type="ECO:0000256" key="3">
    <source>
        <dbReference type="SAM" id="SignalP"/>
    </source>
</evidence>
<evidence type="ECO:0000256" key="1">
    <source>
        <dbReference type="SAM" id="Coils"/>
    </source>
</evidence>
<dbReference type="AlphaFoldDB" id="A0AAU8MNW6"/>
<feature type="domain" description="DUF4349" evidence="4">
    <location>
        <begin position="63"/>
        <end position="270"/>
    </location>
</feature>
<dbReference type="RefSeq" id="WP_363796369.1">
    <property type="nucleotide sequence ID" value="NZ_CP159925.1"/>
</dbReference>
<feature type="coiled-coil region" evidence="1">
    <location>
        <begin position="181"/>
        <end position="208"/>
    </location>
</feature>
<dbReference type="PROSITE" id="PS51257">
    <property type="entry name" value="PROKAR_LIPOPROTEIN"/>
    <property type="match status" value="1"/>
</dbReference>
<protein>
    <submittedName>
        <fullName evidence="5">DUF4349 domain-containing protein</fullName>
    </submittedName>
</protein>
<reference evidence="5" key="1">
    <citation type="submission" date="2024-06" db="EMBL/GenBank/DDBJ databases">
        <authorList>
            <person name="Li S."/>
        </authorList>
    </citation>
    <scope>NUCLEOTIDE SEQUENCE</scope>
    <source>
        <strain evidence="5">SR10</strain>
    </source>
</reference>
<evidence type="ECO:0000313" key="5">
    <source>
        <dbReference type="EMBL" id="XCO73335.1"/>
    </source>
</evidence>
<evidence type="ECO:0000256" key="2">
    <source>
        <dbReference type="SAM" id="Phobius"/>
    </source>
</evidence>
<feature type="chain" id="PRO_5043806774" evidence="3">
    <location>
        <begin position="23"/>
        <end position="282"/>
    </location>
</feature>
<feature type="transmembrane region" description="Helical" evidence="2">
    <location>
        <begin position="237"/>
        <end position="269"/>
    </location>
</feature>
<proteinExistence type="predicted"/>
<gene>
    <name evidence="5" type="ORF">ABU614_13095</name>
</gene>
<evidence type="ECO:0000259" key="4">
    <source>
        <dbReference type="Pfam" id="PF14257"/>
    </source>
</evidence>
<keyword evidence="2" id="KW-0472">Membrane</keyword>